<dbReference type="AlphaFoldDB" id="A0A0M0JRL5"/>
<gene>
    <name evidence="1" type="ORF">Ctob_012476</name>
</gene>
<evidence type="ECO:0000313" key="1">
    <source>
        <dbReference type="EMBL" id="KOO29120.1"/>
    </source>
</evidence>
<accession>A0A0M0JRL5</accession>
<evidence type="ECO:0000313" key="2">
    <source>
        <dbReference type="Proteomes" id="UP000037460"/>
    </source>
</evidence>
<organism evidence="1 2">
    <name type="scientific">Chrysochromulina tobinii</name>
    <dbReference type="NCBI Taxonomy" id="1460289"/>
    <lineage>
        <taxon>Eukaryota</taxon>
        <taxon>Haptista</taxon>
        <taxon>Haptophyta</taxon>
        <taxon>Prymnesiophyceae</taxon>
        <taxon>Prymnesiales</taxon>
        <taxon>Chrysochromulinaceae</taxon>
        <taxon>Chrysochromulina</taxon>
    </lineage>
</organism>
<proteinExistence type="predicted"/>
<protein>
    <submittedName>
        <fullName evidence="1">Uncharacterized protein</fullName>
    </submittedName>
</protein>
<comment type="caution">
    <text evidence="1">The sequence shown here is derived from an EMBL/GenBank/DDBJ whole genome shotgun (WGS) entry which is preliminary data.</text>
</comment>
<name>A0A0M0JRL5_9EUKA</name>
<reference evidence="2" key="1">
    <citation type="journal article" date="2015" name="PLoS Genet.">
        <title>Genome Sequence and Transcriptome Analyses of Chrysochromulina tobin: Metabolic Tools for Enhanced Algal Fitness in the Prominent Order Prymnesiales (Haptophyceae).</title>
        <authorList>
            <person name="Hovde B.T."/>
            <person name="Deodato C.R."/>
            <person name="Hunsperger H.M."/>
            <person name="Ryken S.A."/>
            <person name="Yost W."/>
            <person name="Jha R.K."/>
            <person name="Patterson J."/>
            <person name="Monnat R.J. Jr."/>
            <person name="Barlow S.B."/>
            <person name="Starkenburg S.R."/>
            <person name="Cattolico R.A."/>
        </authorList>
    </citation>
    <scope>NUCLEOTIDE SEQUENCE</scope>
    <source>
        <strain evidence="2">CCMP291</strain>
    </source>
</reference>
<sequence length="117" mass="12922">MQVQIDEAASCGRSYMRLARALRRCIAAQRHRSRPIRSALSQAHEQGWCGAIFDKRQVARKRRSDRPGFVHAEQLYTDAALVLDASTRVAAATGGGLIDLHLHCVVDHADEMGWVAG</sequence>
<dbReference type="EMBL" id="JWZX01002460">
    <property type="protein sequence ID" value="KOO29120.1"/>
    <property type="molecule type" value="Genomic_DNA"/>
</dbReference>
<keyword evidence="2" id="KW-1185">Reference proteome</keyword>
<dbReference type="Proteomes" id="UP000037460">
    <property type="component" value="Unassembled WGS sequence"/>
</dbReference>